<sequence>MQIPAPADRYTGGPGDCAHGIHIFSRHRFFEPDEVVAFERFYQT</sequence>
<accession>A0A382B8Y0</accession>
<proteinExistence type="predicted"/>
<reference evidence="1" key="1">
    <citation type="submission" date="2018-05" db="EMBL/GenBank/DDBJ databases">
        <authorList>
            <person name="Lanie J.A."/>
            <person name="Ng W.-L."/>
            <person name="Kazmierczak K.M."/>
            <person name="Andrzejewski T.M."/>
            <person name="Davidsen T.M."/>
            <person name="Wayne K.J."/>
            <person name="Tettelin H."/>
            <person name="Glass J.I."/>
            <person name="Rusch D."/>
            <person name="Podicherti R."/>
            <person name="Tsui H.-C.T."/>
            <person name="Winkler M.E."/>
        </authorList>
    </citation>
    <scope>NUCLEOTIDE SEQUENCE</scope>
</reference>
<protein>
    <submittedName>
        <fullName evidence="1">Uncharacterized protein</fullName>
    </submittedName>
</protein>
<name>A0A382B8Y0_9ZZZZ</name>
<dbReference type="EMBL" id="UINC01028545">
    <property type="protein sequence ID" value="SVB09703.1"/>
    <property type="molecule type" value="Genomic_DNA"/>
</dbReference>
<evidence type="ECO:0000313" key="1">
    <source>
        <dbReference type="EMBL" id="SVB09703.1"/>
    </source>
</evidence>
<organism evidence="1">
    <name type="scientific">marine metagenome</name>
    <dbReference type="NCBI Taxonomy" id="408172"/>
    <lineage>
        <taxon>unclassified sequences</taxon>
        <taxon>metagenomes</taxon>
        <taxon>ecological metagenomes</taxon>
    </lineage>
</organism>
<dbReference type="AlphaFoldDB" id="A0A382B8Y0"/>
<gene>
    <name evidence="1" type="ORF">METZ01_LOCUS162557</name>
</gene>